<feature type="transmembrane region" description="Helical" evidence="1">
    <location>
        <begin position="6"/>
        <end position="25"/>
    </location>
</feature>
<keyword evidence="1" id="KW-0472">Membrane</keyword>
<feature type="transmembrane region" description="Helical" evidence="1">
    <location>
        <begin position="178"/>
        <end position="198"/>
    </location>
</feature>
<keyword evidence="3" id="KW-1185">Reference proteome</keyword>
<sequence>MFDVALLSVPIMAAVVGWFTNWLAIQMSFYPVQFIGIGAVGWQGVIPRKSEKMAHICIDRTLRHFGDLNAVYQKLEPQRIVEQVISQVTPRLDEYIDEVMYEIQPVLWDNLPLFLRRRIYQWAREQLPARIEGLVDDFGDDLDELVDLKALLSRELQQHPDLMNRIFKQAGSVELRSVINRGAIIGGILGCALAPAWSAYPVPWVLPIGGFGVGFITNWLAINLIFAPLKPRRFFFWKVQGLFLRRQPEISEIWAKLVAEELITVEKVADAMINGSRGDRTRAIIQKHLRPLLDNSLLMKLSAQVTVGMSGYTELKKAMNQQALLATQDVFSDPSFNKERAPVVANVLAGQMKALQPEEFQDILRPAFREEEIQLMFVGGLFGAMAGAIQVFALTYLSF</sequence>
<reference evidence="2 3" key="1">
    <citation type="submission" date="2021-05" db="EMBL/GenBank/DDBJ databases">
        <title>Draft genomes of bacteria isolated from model marine particles.</title>
        <authorList>
            <person name="Datta M.S."/>
            <person name="Schwartzman J.A."/>
            <person name="Enke T.N."/>
            <person name="Saavedra J."/>
            <person name="Cermak N."/>
            <person name="Cordero O.X."/>
        </authorList>
    </citation>
    <scope>NUCLEOTIDE SEQUENCE [LARGE SCALE GENOMIC DNA]</scope>
    <source>
        <strain evidence="2 3">D2M19</strain>
    </source>
</reference>
<evidence type="ECO:0000313" key="3">
    <source>
        <dbReference type="Proteomes" id="UP000753376"/>
    </source>
</evidence>
<evidence type="ECO:0008006" key="4">
    <source>
        <dbReference type="Google" id="ProtNLM"/>
    </source>
</evidence>
<gene>
    <name evidence="2" type="ORF">KO508_14080</name>
</gene>
<protein>
    <recommendedName>
        <fullName evidence="4">DUF445 domain-containing protein</fullName>
    </recommendedName>
</protein>
<dbReference type="PANTHER" id="PTHR35791">
    <property type="entry name" value="UPF0754 MEMBRANE PROTEIN YHEB"/>
    <property type="match status" value="1"/>
</dbReference>
<proteinExistence type="predicted"/>
<comment type="caution">
    <text evidence="2">The sequence shown here is derived from an EMBL/GenBank/DDBJ whole genome shotgun (WGS) entry which is preliminary data.</text>
</comment>
<evidence type="ECO:0000256" key="1">
    <source>
        <dbReference type="SAM" id="Phobius"/>
    </source>
</evidence>
<organism evidence="2 3">
    <name type="scientific">Marinobacter salexigens</name>
    <dbReference type="NCBI Taxonomy" id="1925763"/>
    <lineage>
        <taxon>Bacteria</taxon>
        <taxon>Pseudomonadati</taxon>
        <taxon>Pseudomonadota</taxon>
        <taxon>Gammaproteobacteria</taxon>
        <taxon>Pseudomonadales</taxon>
        <taxon>Marinobacteraceae</taxon>
        <taxon>Marinobacter</taxon>
    </lineage>
</organism>
<dbReference type="EMBL" id="JAHKPV010000021">
    <property type="protein sequence ID" value="MBU2875131.1"/>
    <property type="molecule type" value="Genomic_DNA"/>
</dbReference>
<accession>A0ABS6AAT2</accession>
<keyword evidence="1" id="KW-1133">Transmembrane helix</keyword>
<evidence type="ECO:0000313" key="2">
    <source>
        <dbReference type="EMBL" id="MBU2875131.1"/>
    </source>
</evidence>
<dbReference type="RefSeq" id="WP_216008952.1">
    <property type="nucleotide sequence ID" value="NZ_JAHKPV010000021.1"/>
</dbReference>
<keyword evidence="1" id="KW-0812">Transmembrane</keyword>
<dbReference type="Proteomes" id="UP000753376">
    <property type="component" value="Unassembled WGS sequence"/>
</dbReference>
<feature type="transmembrane region" description="Helical" evidence="1">
    <location>
        <begin position="204"/>
        <end position="226"/>
    </location>
</feature>
<feature type="transmembrane region" description="Helical" evidence="1">
    <location>
        <begin position="375"/>
        <end position="397"/>
    </location>
</feature>
<dbReference type="PANTHER" id="PTHR35791:SF1">
    <property type="entry name" value="UPF0754 MEMBRANE PROTEIN YHEB"/>
    <property type="match status" value="1"/>
</dbReference>
<name>A0ABS6AAT2_9GAMM</name>